<dbReference type="InterPro" id="IPR035965">
    <property type="entry name" value="PAS-like_dom_sf"/>
</dbReference>
<dbReference type="Gene3D" id="3.20.20.450">
    <property type="entry name" value="EAL domain"/>
    <property type="match status" value="1"/>
</dbReference>
<dbReference type="EC" id="3.1.4.52" evidence="1"/>
<dbReference type="SMART" id="SM00052">
    <property type="entry name" value="EAL"/>
    <property type="match status" value="1"/>
</dbReference>
<dbReference type="InterPro" id="IPR001633">
    <property type="entry name" value="EAL_dom"/>
</dbReference>
<protein>
    <recommendedName>
        <fullName evidence="1">cyclic-guanylate-specific phosphodiesterase</fullName>
        <ecNumber evidence="1">3.1.4.52</ecNumber>
    </recommendedName>
</protein>
<dbReference type="RefSeq" id="WP_142902448.1">
    <property type="nucleotide sequence ID" value="NZ_ML660087.1"/>
</dbReference>
<evidence type="ECO:0000256" key="1">
    <source>
        <dbReference type="ARBA" id="ARBA00012282"/>
    </source>
</evidence>
<dbReference type="InterPro" id="IPR000014">
    <property type="entry name" value="PAS"/>
</dbReference>
<feature type="domain" description="GGDEF" evidence="6">
    <location>
        <begin position="702"/>
        <end position="837"/>
    </location>
</feature>
<dbReference type="Pfam" id="PF00990">
    <property type="entry name" value="GGDEF"/>
    <property type="match status" value="1"/>
</dbReference>
<dbReference type="Gene3D" id="3.30.450.20">
    <property type="entry name" value="PAS domain"/>
    <property type="match status" value="5"/>
</dbReference>
<dbReference type="FunFam" id="3.20.20.450:FF:000001">
    <property type="entry name" value="Cyclic di-GMP phosphodiesterase yahA"/>
    <property type="match status" value="1"/>
</dbReference>
<dbReference type="PANTHER" id="PTHR44757">
    <property type="entry name" value="DIGUANYLATE CYCLASE DGCP"/>
    <property type="match status" value="1"/>
</dbReference>
<dbReference type="Gene3D" id="3.30.70.270">
    <property type="match status" value="1"/>
</dbReference>
<dbReference type="InterPro" id="IPR013656">
    <property type="entry name" value="PAS_4"/>
</dbReference>
<dbReference type="PROSITE" id="PS50113">
    <property type="entry name" value="PAC"/>
    <property type="match status" value="1"/>
</dbReference>
<reference evidence="7 8" key="1">
    <citation type="submission" date="2019-06" db="EMBL/GenBank/DDBJ databases">
        <title>Whole genome sequence for Cellvibrionaceae sp. R142.</title>
        <authorList>
            <person name="Wang G."/>
        </authorList>
    </citation>
    <scope>NUCLEOTIDE SEQUENCE [LARGE SCALE GENOMIC DNA]</scope>
    <source>
        <strain evidence="7 8">R142</strain>
    </source>
</reference>
<dbReference type="CDD" id="cd01948">
    <property type="entry name" value="EAL"/>
    <property type="match status" value="1"/>
</dbReference>
<organism evidence="7 8">
    <name type="scientific">Exilibacterium tricleocarpae</name>
    <dbReference type="NCBI Taxonomy" id="2591008"/>
    <lineage>
        <taxon>Bacteria</taxon>
        <taxon>Pseudomonadati</taxon>
        <taxon>Pseudomonadota</taxon>
        <taxon>Gammaproteobacteria</taxon>
        <taxon>Cellvibrionales</taxon>
        <taxon>Cellvibrionaceae</taxon>
        <taxon>Exilibacterium</taxon>
    </lineage>
</organism>
<feature type="domain" description="PAS" evidence="3">
    <location>
        <begin position="259"/>
        <end position="307"/>
    </location>
</feature>
<evidence type="ECO:0000259" key="6">
    <source>
        <dbReference type="PROSITE" id="PS50887"/>
    </source>
</evidence>
<dbReference type="CDD" id="cd00130">
    <property type="entry name" value="PAS"/>
    <property type="match status" value="2"/>
</dbReference>
<dbReference type="CDD" id="cd01949">
    <property type="entry name" value="GGDEF"/>
    <property type="match status" value="1"/>
</dbReference>
<dbReference type="SUPFAM" id="SSF141868">
    <property type="entry name" value="EAL domain-like"/>
    <property type="match status" value="1"/>
</dbReference>
<evidence type="ECO:0000313" key="7">
    <source>
        <dbReference type="EMBL" id="TQV86295.1"/>
    </source>
</evidence>
<dbReference type="Pfam" id="PF13426">
    <property type="entry name" value="PAS_9"/>
    <property type="match status" value="1"/>
</dbReference>
<feature type="domain" description="EAL" evidence="5">
    <location>
        <begin position="843"/>
        <end position="1096"/>
    </location>
</feature>
<dbReference type="PROSITE" id="PS50887">
    <property type="entry name" value="GGDEF"/>
    <property type="match status" value="1"/>
</dbReference>
<keyword evidence="8" id="KW-1185">Reference proteome</keyword>
<evidence type="ECO:0000259" key="3">
    <source>
        <dbReference type="PROSITE" id="PS50112"/>
    </source>
</evidence>
<dbReference type="GO" id="GO:0071111">
    <property type="term" value="F:cyclic-guanylate-specific phosphodiesterase activity"/>
    <property type="evidence" value="ECO:0007669"/>
    <property type="project" value="UniProtKB-EC"/>
</dbReference>
<dbReference type="SUPFAM" id="SSF55785">
    <property type="entry name" value="PYP-like sensor domain (PAS domain)"/>
    <property type="match status" value="4"/>
</dbReference>
<feature type="domain" description="PAC" evidence="4">
    <location>
        <begin position="331"/>
        <end position="385"/>
    </location>
</feature>
<dbReference type="SMART" id="SM00091">
    <property type="entry name" value="PAS"/>
    <property type="match status" value="3"/>
</dbReference>
<dbReference type="InterPro" id="IPR043128">
    <property type="entry name" value="Rev_trsase/Diguanyl_cyclase"/>
</dbReference>
<dbReference type="PROSITE" id="PS50883">
    <property type="entry name" value="EAL"/>
    <property type="match status" value="1"/>
</dbReference>
<dbReference type="SMART" id="SM00267">
    <property type="entry name" value="GGDEF"/>
    <property type="match status" value="1"/>
</dbReference>
<name>A0A545U9Z2_9GAMM</name>
<dbReference type="Pfam" id="PF08448">
    <property type="entry name" value="PAS_4"/>
    <property type="match status" value="2"/>
</dbReference>
<proteinExistence type="predicted"/>
<dbReference type="AlphaFoldDB" id="A0A545U9Z2"/>
<sequence>MADTIEAAQGVGEALSQNYGEQQLLRLAMSTIGAIAWQWDLDSGVFSYSLPLAQALGLDSDGEDTSLLDRIDREDQENLLAAAERAHEGREAFEHLVHIRIGPEYHPFRIIGSRVDSPLANHRSMSGILMAGVDAGFLLNSILSHTSVLVFVKDLQGHYLFVNPEYAQQCGIDAHDALGKTDRELFGDKVADYTLQLEQRVIESAEQMQREESPPFQTDNTYLAERFPIYNSQGAIYALGCVFTDITQNKTYEQTINQQRRELGLVLDAVPSQIWYLGSGGEVIAINRQASRLLGLDIKQVKDRTLLDLSNAVPNARERHRQILQVIETGTPVFGSIENYLDNGERVWARVDTIPMPGKGGEISGVLLVANDVTELKRKEEHLARNDARYRSFIANSTEAIFGAEVEPPMPLNLQLERQIDWLKQHTRYIECNKICASSYDLEIDEFIGSRLIDLESSKEVFRQKALAFLQNRYRVSNISVCELDRFGNERWYELSLRGQISREGLTEIWGMFRDVTVNKRQELALKHSESRYRSFIANSHEGIFNLEFRQSIAIGLPLEQQVECFVRDTYVSECNDVFAQQYGYESAAECVGRGIMELSDAESARKMLRIFIKNNYQLANFESQVRSKHAGVFWSSASLEGVIENDMLVGCWGSQRDTTERRKYLEELEYQATHDSLTLLPNRKKLYMEAEASIRNLHPDKSLALMLIDLDRFKEINDTLGHHMGDRLLKQLGPRLELIISEHPGLVARLGGDEFAVMLANIAEQEATEIAHQILLQIGETFDLGGFQADISASLGISFCPKHGQDVGTLMRYADVAMYRAKTESIGMLEYAPAFDKHTPKRLALMTDLGRAIREDQLLLHFQPKIDVNGRFIHGFEALLRWEHPQHGAIPPSEFIPLAETTELIRPLTLWVLDAAMAQCRRWRGAGLNVRVAVNLSTRNLLDDQIVNQVERILANHQVPAHALELEITESAIMADPKRALEALERVHALGVHLSIDDFGTGYSSLAYIKRLPVETLKIDYSFVIDMLEDEQDEIIVRSTINLAHNLGLKVVAEGVESRAILEKLYGMGCDQAQGYYIGRPMTEADAGQWLRRGEWSSLHLLT</sequence>
<gene>
    <name evidence="7" type="ORF">FKG94_01745</name>
</gene>
<evidence type="ECO:0000256" key="2">
    <source>
        <dbReference type="ARBA" id="ARBA00022636"/>
    </source>
</evidence>
<feature type="domain" description="PAS" evidence="3">
    <location>
        <begin position="139"/>
        <end position="205"/>
    </location>
</feature>
<evidence type="ECO:0000259" key="5">
    <source>
        <dbReference type="PROSITE" id="PS50883"/>
    </source>
</evidence>
<keyword evidence="2" id="KW-0973">c-di-GMP</keyword>
<accession>A0A545U9Z2</accession>
<dbReference type="InterPro" id="IPR035919">
    <property type="entry name" value="EAL_sf"/>
</dbReference>
<evidence type="ECO:0000313" key="8">
    <source>
        <dbReference type="Proteomes" id="UP000319732"/>
    </source>
</evidence>
<dbReference type="EMBL" id="VHSG01000002">
    <property type="protein sequence ID" value="TQV86295.1"/>
    <property type="molecule type" value="Genomic_DNA"/>
</dbReference>
<dbReference type="InterPro" id="IPR000160">
    <property type="entry name" value="GGDEF_dom"/>
</dbReference>
<dbReference type="NCBIfam" id="TIGR00229">
    <property type="entry name" value="sensory_box"/>
    <property type="match status" value="2"/>
</dbReference>
<dbReference type="SUPFAM" id="SSF55073">
    <property type="entry name" value="Nucleotide cyclase"/>
    <property type="match status" value="1"/>
</dbReference>
<dbReference type="InterPro" id="IPR052155">
    <property type="entry name" value="Biofilm_reg_signaling"/>
</dbReference>
<dbReference type="PANTHER" id="PTHR44757:SF2">
    <property type="entry name" value="BIOFILM ARCHITECTURE MAINTENANCE PROTEIN MBAA"/>
    <property type="match status" value="1"/>
</dbReference>
<dbReference type="PROSITE" id="PS50112">
    <property type="entry name" value="PAS"/>
    <property type="match status" value="2"/>
</dbReference>
<dbReference type="InterPro" id="IPR029787">
    <property type="entry name" value="Nucleotide_cyclase"/>
</dbReference>
<dbReference type="Proteomes" id="UP000319732">
    <property type="component" value="Unassembled WGS sequence"/>
</dbReference>
<dbReference type="Pfam" id="PF00563">
    <property type="entry name" value="EAL"/>
    <property type="match status" value="1"/>
</dbReference>
<dbReference type="OrthoDB" id="6597954at2"/>
<dbReference type="InterPro" id="IPR000700">
    <property type="entry name" value="PAS-assoc_C"/>
</dbReference>
<dbReference type="NCBIfam" id="TIGR00254">
    <property type="entry name" value="GGDEF"/>
    <property type="match status" value="1"/>
</dbReference>
<evidence type="ECO:0000259" key="4">
    <source>
        <dbReference type="PROSITE" id="PS50113"/>
    </source>
</evidence>
<comment type="caution">
    <text evidence="7">The sequence shown here is derived from an EMBL/GenBank/DDBJ whole genome shotgun (WGS) entry which is preliminary data.</text>
</comment>